<dbReference type="PROSITE" id="PS51352">
    <property type="entry name" value="THIOREDOXIN_2"/>
    <property type="match status" value="1"/>
</dbReference>
<keyword evidence="3 7" id="KW-0049">Antioxidant</keyword>
<comment type="similarity">
    <text evidence="1 7">Belongs to the peroxiredoxin family. Prx5 subfamily.</text>
</comment>
<keyword evidence="2 7" id="KW-0575">Peroxidase</keyword>
<dbReference type="CDD" id="cd03013">
    <property type="entry name" value="PRX5_like"/>
    <property type="match status" value="1"/>
</dbReference>
<protein>
    <submittedName>
        <fullName evidence="9">Redoxin</fullName>
    </submittedName>
</protein>
<dbReference type="Pfam" id="PF08534">
    <property type="entry name" value="Redoxin"/>
    <property type="match status" value="1"/>
</dbReference>
<dbReference type="InterPro" id="IPR036249">
    <property type="entry name" value="Thioredoxin-like_sf"/>
</dbReference>
<dbReference type="GO" id="GO:0008379">
    <property type="term" value="F:thioredoxin peroxidase activity"/>
    <property type="evidence" value="ECO:0007669"/>
    <property type="project" value="InterPro"/>
</dbReference>
<evidence type="ECO:0000256" key="2">
    <source>
        <dbReference type="ARBA" id="ARBA00022559"/>
    </source>
</evidence>
<comment type="function">
    <text evidence="7">Thiol-specific peroxidase that catalyzes the reduction of hydrogen peroxide and organic hydroperoxides to water and alcohols, respectively. Plays a role in cell protection against oxidative stress by detoxifying peroxides.</text>
</comment>
<dbReference type="GeneID" id="66109426"/>
<evidence type="ECO:0000256" key="1">
    <source>
        <dbReference type="ARBA" id="ARBA00010505"/>
    </source>
</evidence>
<keyword evidence="4 7" id="KW-0560">Oxidoreductase</keyword>
<evidence type="ECO:0000256" key="5">
    <source>
        <dbReference type="ARBA" id="ARBA00023284"/>
    </source>
</evidence>
<sequence>MASIITGAAHTAHSTAASLLSSAQIHPGKKLPPLKVKETSPEHAETISLTGTSVIVGVPGAFTGTCSTQIPGYIDNYEAFKAKGVTGIYVVAINDQFVMNAWKEKLAPEGTAIHFLADDQGEFSGATGLIFDATPLLGGPRSKRYAMIVKNQEVASVAVEEDPSKITVTDAKTILAQL</sequence>
<dbReference type="InterPro" id="IPR013740">
    <property type="entry name" value="Redoxin"/>
</dbReference>
<dbReference type="GO" id="GO:0034599">
    <property type="term" value="P:cellular response to oxidative stress"/>
    <property type="evidence" value="ECO:0007669"/>
    <property type="project" value="InterPro"/>
</dbReference>
<dbReference type="SUPFAM" id="SSF52833">
    <property type="entry name" value="Thioredoxin-like"/>
    <property type="match status" value="1"/>
</dbReference>
<dbReference type="RefSeq" id="XP_043035617.1">
    <property type="nucleotide sequence ID" value="XM_043187129.1"/>
</dbReference>
<evidence type="ECO:0000256" key="4">
    <source>
        <dbReference type="ARBA" id="ARBA00023002"/>
    </source>
</evidence>
<keyword evidence="5 7" id="KW-0676">Redox-active center</keyword>
<dbReference type="Proteomes" id="UP000812287">
    <property type="component" value="Unassembled WGS sequence"/>
</dbReference>
<reference evidence="9" key="1">
    <citation type="submission" date="2020-11" db="EMBL/GenBank/DDBJ databases">
        <title>Adaptations for nitrogen fixation in a non-lichenized fungal sporocarp promotes dispersal by wood-feeding termites.</title>
        <authorList>
            <consortium name="DOE Joint Genome Institute"/>
            <person name="Koch R.A."/>
            <person name="Yoon G."/>
            <person name="Arayal U."/>
            <person name="Lail K."/>
            <person name="Amirebrahimi M."/>
            <person name="Labutti K."/>
            <person name="Lipzen A."/>
            <person name="Riley R."/>
            <person name="Barry K."/>
            <person name="Henrissat B."/>
            <person name="Grigoriev I.V."/>
            <person name="Herr J.R."/>
            <person name="Aime M.C."/>
        </authorList>
    </citation>
    <scope>NUCLEOTIDE SEQUENCE</scope>
    <source>
        <strain evidence="9">MCA 3950</strain>
    </source>
</reference>
<dbReference type="InterPro" id="IPR013766">
    <property type="entry name" value="Thioredoxin_domain"/>
</dbReference>
<comment type="caution">
    <text evidence="9">The sequence shown here is derived from an EMBL/GenBank/DDBJ whole genome shotgun (WGS) entry which is preliminary data.</text>
</comment>
<evidence type="ECO:0000259" key="8">
    <source>
        <dbReference type="PROSITE" id="PS51352"/>
    </source>
</evidence>
<accession>A0A9P8APQ9</accession>
<dbReference type="InterPro" id="IPR037944">
    <property type="entry name" value="PRX5-like"/>
</dbReference>
<dbReference type="GO" id="GO:0005739">
    <property type="term" value="C:mitochondrion"/>
    <property type="evidence" value="ECO:0007669"/>
    <property type="project" value="TreeGrafter"/>
</dbReference>
<dbReference type="GO" id="GO:0005777">
    <property type="term" value="C:peroxisome"/>
    <property type="evidence" value="ECO:0007669"/>
    <property type="project" value="TreeGrafter"/>
</dbReference>
<dbReference type="EMBL" id="MU250554">
    <property type="protein sequence ID" value="KAG7442117.1"/>
    <property type="molecule type" value="Genomic_DNA"/>
</dbReference>
<evidence type="ECO:0000256" key="3">
    <source>
        <dbReference type="ARBA" id="ARBA00022862"/>
    </source>
</evidence>
<dbReference type="GO" id="GO:0042744">
    <property type="term" value="P:hydrogen peroxide catabolic process"/>
    <property type="evidence" value="ECO:0007669"/>
    <property type="project" value="TreeGrafter"/>
</dbReference>
<dbReference type="GO" id="GO:0045454">
    <property type="term" value="P:cell redox homeostasis"/>
    <property type="evidence" value="ECO:0007669"/>
    <property type="project" value="TreeGrafter"/>
</dbReference>
<gene>
    <name evidence="9" type="ORF">BT62DRAFT_936472</name>
</gene>
<dbReference type="Gene3D" id="3.40.30.10">
    <property type="entry name" value="Glutaredoxin"/>
    <property type="match status" value="1"/>
</dbReference>
<evidence type="ECO:0000313" key="10">
    <source>
        <dbReference type="Proteomes" id="UP000812287"/>
    </source>
</evidence>
<dbReference type="PANTHER" id="PTHR10430:SF39">
    <property type="entry name" value="PEROXISOMAL MEMBRANE ASSOCIATED PROTEIN 20"/>
    <property type="match status" value="1"/>
</dbReference>
<organism evidence="9 10">
    <name type="scientific">Guyanagaster necrorhizus</name>
    <dbReference type="NCBI Taxonomy" id="856835"/>
    <lineage>
        <taxon>Eukaryota</taxon>
        <taxon>Fungi</taxon>
        <taxon>Dikarya</taxon>
        <taxon>Basidiomycota</taxon>
        <taxon>Agaricomycotina</taxon>
        <taxon>Agaricomycetes</taxon>
        <taxon>Agaricomycetidae</taxon>
        <taxon>Agaricales</taxon>
        <taxon>Marasmiineae</taxon>
        <taxon>Physalacriaceae</taxon>
        <taxon>Guyanagaster</taxon>
    </lineage>
</organism>
<evidence type="ECO:0000313" key="9">
    <source>
        <dbReference type="EMBL" id="KAG7442117.1"/>
    </source>
</evidence>
<keyword evidence="10" id="KW-1185">Reference proteome</keyword>
<evidence type="ECO:0000256" key="7">
    <source>
        <dbReference type="RuleBase" id="RU366011"/>
    </source>
</evidence>
<evidence type="ECO:0000256" key="6">
    <source>
        <dbReference type="PIRSR" id="PIRSR637944-1"/>
    </source>
</evidence>
<proteinExistence type="inferred from homology"/>
<dbReference type="AlphaFoldDB" id="A0A9P8APQ9"/>
<name>A0A9P8APQ9_9AGAR</name>
<dbReference type="PANTHER" id="PTHR10430">
    <property type="entry name" value="PEROXIREDOXIN"/>
    <property type="match status" value="1"/>
</dbReference>
<dbReference type="OrthoDB" id="1882547at2759"/>
<dbReference type="GO" id="GO:0005829">
    <property type="term" value="C:cytosol"/>
    <property type="evidence" value="ECO:0007669"/>
    <property type="project" value="TreeGrafter"/>
</dbReference>
<feature type="active site" description="Cysteine sulfenic acid (-SOH) intermediate" evidence="6">
    <location>
        <position position="66"/>
    </location>
</feature>
<feature type="domain" description="Thioredoxin" evidence="8">
    <location>
        <begin position="25"/>
        <end position="178"/>
    </location>
</feature>